<dbReference type="Gene3D" id="3.30.1660.10">
    <property type="entry name" value="Flavin-binding protein dodecin"/>
    <property type="match status" value="1"/>
</dbReference>
<dbReference type="EMBL" id="AMZO01000030">
    <property type="protein sequence ID" value="ELR64244.1"/>
    <property type="molecule type" value="Genomic_DNA"/>
</dbReference>
<sequence>MFKRAIFTTLILALSANAFALPKEISPSKLQNGKYKLVETITINGDIDDNFHRLINRSIKNKKSDYYVIQDLSENTFNDTLTVVVDLYKH</sequence>
<comment type="caution">
    <text evidence="2">The sequence shown here is derived from an EMBL/GenBank/DDBJ whole genome shotgun (WGS) entry which is preliminary data.</text>
</comment>
<dbReference type="Proteomes" id="UP000011134">
    <property type="component" value="Unassembled WGS sequence"/>
</dbReference>
<dbReference type="SUPFAM" id="SSF159871">
    <property type="entry name" value="YdgH-like"/>
    <property type="match status" value="1"/>
</dbReference>
<keyword evidence="1" id="KW-0732">Signal</keyword>
<feature type="chain" id="PRO_5003993455" description="DUF1471 domain-containing protein" evidence="1">
    <location>
        <begin position="21"/>
        <end position="90"/>
    </location>
</feature>
<name>L8J9Q6_9GAMM</name>
<dbReference type="InterPro" id="IPR025543">
    <property type="entry name" value="Dodecin-like"/>
</dbReference>
<dbReference type="RefSeq" id="WP_007468505.1">
    <property type="nucleotide sequence ID" value="NZ_AMZO01000030.1"/>
</dbReference>
<organism evidence="2 3">
    <name type="scientific">Photobacterium marinum</name>
    <dbReference type="NCBI Taxonomy" id="1056511"/>
    <lineage>
        <taxon>Bacteria</taxon>
        <taxon>Pseudomonadati</taxon>
        <taxon>Pseudomonadota</taxon>
        <taxon>Gammaproteobacteria</taxon>
        <taxon>Vibrionales</taxon>
        <taxon>Vibrionaceae</taxon>
        <taxon>Photobacterium</taxon>
    </lineage>
</organism>
<feature type="signal peptide" evidence="1">
    <location>
        <begin position="1"/>
        <end position="20"/>
    </location>
</feature>
<dbReference type="InterPro" id="IPR036275">
    <property type="entry name" value="YdgH-like_sf"/>
</dbReference>
<reference evidence="2 3" key="1">
    <citation type="submission" date="2012-12" db="EMBL/GenBank/DDBJ databases">
        <title>Genome Assembly of Photobacterium sp. AK15.</title>
        <authorList>
            <person name="Khatri I."/>
            <person name="Vaidya B."/>
            <person name="Srinivas T.N.R."/>
            <person name="Subramanian S."/>
            <person name="Pinnaka A."/>
        </authorList>
    </citation>
    <scope>NUCLEOTIDE SEQUENCE [LARGE SCALE GENOMIC DNA]</scope>
    <source>
        <strain evidence="2 3">AK15</strain>
    </source>
</reference>
<dbReference type="OrthoDB" id="5817065at2"/>
<keyword evidence="3" id="KW-1185">Reference proteome</keyword>
<evidence type="ECO:0000313" key="2">
    <source>
        <dbReference type="EMBL" id="ELR64244.1"/>
    </source>
</evidence>
<dbReference type="PATRIC" id="fig|1056511.3.peg.3749"/>
<protein>
    <recommendedName>
        <fullName evidence="4">DUF1471 domain-containing protein</fullName>
    </recommendedName>
</protein>
<accession>L8J9Q6</accession>
<dbReference type="AlphaFoldDB" id="L8J9Q6"/>
<evidence type="ECO:0000256" key="1">
    <source>
        <dbReference type="SAM" id="SignalP"/>
    </source>
</evidence>
<proteinExistence type="predicted"/>
<evidence type="ECO:0008006" key="4">
    <source>
        <dbReference type="Google" id="ProtNLM"/>
    </source>
</evidence>
<gene>
    <name evidence="2" type="ORF">C942_02826</name>
</gene>
<evidence type="ECO:0000313" key="3">
    <source>
        <dbReference type="Proteomes" id="UP000011134"/>
    </source>
</evidence>